<reference evidence="1" key="1">
    <citation type="journal article" date="2014" name="PLoS ONE">
        <title>Transcriptome-Based Identification of ABC Transporters in the Western Tarnished Plant Bug Lygus hesperus.</title>
        <authorList>
            <person name="Hull J.J."/>
            <person name="Chaney K."/>
            <person name="Geib S.M."/>
            <person name="Fabrick J.A."/>
            <person name="Brent C.S."/>
            <person name="Walsh D."/>
            <person name="Lavine L.C."/>
        </authorList>
    </citation>
    <scope>NUCLEOTIDE SEQUENCE</scope>
</reference>
<organism evidence="1">
    <name type="scientific">Lygus hesperus</name>
    <name type="common">Western plant bug</name>
    <dbReference type="NCBI Taxonomy" id="30085"/>
    <lineage>
        <taxon>Eukaryota</taxon>
        <taxon>Metazoa</taxon>
        <taxon>Ecdysozoa</taxon>
        <taxon>Arthropoda</taxon>
        <taxon>Hexapoda</taxon>
        <taxon>Insecta</taxon>
        <taxon>Pterygota</taxon>
        <taxon>Neoptera</taxon>
        <taxon>Paraneoptera</taxon>
        <taxon>Hemiptera</taxon>
        <taxon>Heteroptera</taxon>
        <taxon>Panheteroptera</taxon>
        <taxon>Cimicomorpha</taxon>
        <taxon>Miridae</taxon>
        <taxon>Mirini</taxon>
        <taxon>Lygus</taxon>
    </lineage>
</organism>
<gene>
    <name evidence="1" type="primary">Bard1</name>
    <name evidence="1" type="ORF">CM83_14719</name>
</gene>
<dbReference type="InterPro" id="IPR036770">
    <property type="entry name" value="Ankyrin_rpt-contain_sf"/>
</dbReference>
<name>A0A0A9XBX7_LYGHE</name>
<evidence type="ECO:0000313" key="1">
    <source>
        <dbReference type="EMBL" id="JAG17504.1"/>
    </source>
</evidence>
<reference evidence="1" key="2">
    <citation type="submission" date="2014-07" db="EMBL/GenBank/DDBJ databases">
        <authorList>
            <person name="Hull J."/>
        </authorList>
    </citation>
    <scope>NUCLEOTIDE SEQUENCE</scope>
</reference>
<proteinExistence type="predicted"/>
<accession>A0A0A9XBX7</accession>
<dbReference type="AlphaFoldDB" id="A0A0A9XBX7"/>
<dbReference type="EMBL" id="GBHO01026100">
    <property type="protein sequence ID" value="JAG17504.1"/>
    <property type="molecule type" value="Transcribed_RNA"/>
</dbReference>
<protein>
    <submittedName>
        <fullName evidence="1">BRCA1-associated RING domain protein 1</fullName>
    </submittedName>
</protein>
<dbReference type="SUPFAM" id="SSF48403">
    <property type="entry name" value="Ankyrin repeat"/>
    <property type="match status" value="1"/>
</dbReference>
<dbReference type="Gene3D" id="1.25.40.20">
    <property type="entry name" value="Ankyrin repeat-containing domain"/>
    <property type="match status" value="1"/>
</dbReference>
<sequence>MLASDHGHTRMVRYILSHNASTCSVDANKDSLMHYALHYRLSKLFEGEYVLPEGQFDVAVLLALHGAPVDLLNDQEELPTHYIQKQLPSFLTVLQQLASFS</sequence>